<dbReference type="GO" id="GO:0006146">
    <property type="term" value="P:adenine catabolic process"/>
    <property type="evidence" value="ECO:0007669"/>
    <property type="project" value="InterPro"/>
</dbReference>
<dbReference type="RefSeq" id="WP_138096243.1">
    <property type="nucleotide sequence ID" value="NZ_CP040428.1"/>
</dbReference>
<proteinExistence type="inferred from homology"/>
<comment type="similarity">
    <text evidence="1 6">Belongs to the metallo-dependent hydrolases superfamily. Adenine deaminase family.</text>
</comment>
<comment type="cofactor">
    <cofactor evidence="6">
        <name>Mn(2+)</name>
        <dbReference type="ChEBI" id="CHEBI:29035"/>
    </cofactor>
</comment>
<feature type="compositionally biased region" description="Polar residues" evidence="7">
    <location>
        <begin position="591"/>
        <end position="610"/>
    </location>
</feature>
<keyword evidence="3 6" id="KW-0378">Hydrolase</keyword>
<keyword evidence="4 6" id="KW-0464">Manganese</keyword>
<dbReference type="OrthoDB" id="9766983at2"/>
<evidence type="ECO:0000256" key="6">
    <source>
        <dbReference type="HAMAP-Rule" id="MF_01518"/>
    </source>
</evidence>
<evidence type="ECO:0000256" key="2">
    <source>
        <dbReference type="ARBA" id="ARBA00012782"/>
    </source>
</evidence>
<evidence type="ECO:0000256" key="3">
    <source>
        <dbReference type="ARBA" id="ARBA00022801"/>
    </source>
</evidence>
<dbReference type="InterPro" id="IPR026912">
    <property type="entry name" value="Adenine_deam_C"/>
</dbReference>
<evidence type="ECO:0000256" key="1">
    <source>
        <dbReference type="ARBA" id="ARBA00006773"/>
    </source>
</evidence>
<dbReference type="Pfam" id="PF01979">
    <property type="entry name" value="Amidohydro_1"/>
    <property type="match status" value="1"/>
</dbReference>
<feature type="region of interest" description="Disordered" evidence="7">
    <location>
        <begin position="589"/>
        <end position="610"/>
    </location>
</feature>
<dbReference type="AlphaFoldDB" id="A0A4P8YKN8"/>
<protein>
    <recommendedName>
        <fullName evidence="2 6">Adenine deaminase</fullName>
        <shortName evidence="6">Adenase</shortName>
        <shortName evidence="6">Adenine aminase</shortName>
        <ecNumber evidence="2 6">3.5.4.2</ecNumber>
    </recommendedName>
</protein>
<dbReference type="HAMAP" id="MF_01518">
    <property type="entry name" value="Adenine_deamin"/>
    <property type="match status" value="1"/>
</dbReference>
<dbReference type="EMBL" id="CP040428">
    <property type="protein sequence ID" value="QCT20368.1"/>
    <property type="molecule type" value="Genomic_DNA"/>
</dbReference>
<dbReference type="KEGG" id="izh:FEM41_12250"/>
<evidence type="ECO:0000256" key="4">
    <source>
        <dbReference type="ARBA" id="ARBA00023211"/>
    </source>
</evidence>
<evidence type="ECO:0000256" key="5">
    <source>
        <dbReference type="ARBA" id="ARBA00047720"/>
    </source>
</evidence>
<evidence type="ECO:0000256" key="7">
    <source>
        <dbReference type="SAM" id="MobiDB-lite"/>
    </source>
</evidence>
<feature type="domain" description="Adenine deaminase C-terminal" evidence="9">
    <location>
        <begin position="411"/>
        <end position="576"/>
    </location>
</feature>
<dbReference type="GO" id="GO:0000034">
    <property type="term" value="F:adenine deaminase activity"/>
    <property type="evidence" value="ECO:0007669"/>
    <property type="project" value="UniProtKB-UniRule"/>
</dbReference>
<dbReference type="InterPro" id="IPR032466">
    <property type="entry name" value="Metal_Hydrolase"/>
</dbReference>
<dbReference type="SUPFAM" id="SSF51338">
    <property type="entry name" value="Composite domain of metallo-dependent hydrolases"/>
    <property type="match status" value="1"/>
</dbReference>
<dbReference type="Pfam" id="PF13382">
    <property type="entry name" value="Adenine_deam_C"/>
    <property type="match status" value="1"/>
</dbReference>
<dbReference type="Gene3D" id="3.20.20.140">
    <property type="entry name" value="Metal-dependent hydrolases"/>
    <property type="match status" value="1"/>
</dbReference>
<evidence type="ECO:0000313" key="11">
    <source>
        <dbReference type="Proteomes" id="UP000302163"/>
    </source>
</evidence>
<evidence type="ECO:0000259" key="8">
    <source>
        <dbReference type="Pfam" id="PF01979"/>
    </source>
</evidence>
<accession>A0A4P8YKN8</accession>
<dbReference type="InterPro" id="IPR006680">
    <property type="entry name" value="Amidohydro-rel"/>
</dbReference>
<gene>
    <name evidence="6" type="primary">ade</name>
    <name evidence="10" type="ORF">FEM41_12250</name>
</gene>
<evidence type="ECO:0000259" key="9">
    <source>
        <dbReference type="Pfam" id="PF13382"/>
    </source>
</evidence>
<evidence type="ECO:0000313" key="10">
    <source>
        <dbReference type="EMBL" id="QCT20368.1"/>
    </source>
</evidence>
<feature type="domain" description="Amidohydrolase-related" evidence="8">
    <location>
        <begin position="72"/>
        <end position="356"/>
    </location>
</feature>
<dbReference type="SUPFAM" id="SSF51556">
    <property type="entry name" value="Metallo-dependent hydrolases"/>
    <property type="match status" value="1"/>
</dbReference>
<comment type="catalytic activity">
    <reaction evidence="5 6">
        <text>adenine + H2O + H(+) = hypoxanthine + NH4(+)</text>
        <dbReference type="Rhea" id="RHEA:23688"/>
        <dbReference type="ChEBI" id="CHEBI:15377"/>
        <dbReference type="ChEBI" id="CHEBI:15378"/>
        <dbReference type="ChEBI" id="CHEBI:16708"/>
        <dbReference type="ChEBI" id="CHEBI:17368"/>
        <dbReference type="ChEBI" id="CHEBI:28938"/>
        <dbReference type="EC" id="3.5.4.2"/>
    </reaction>
</comment>
<dbReference type="InterPro" id="IPR006679">
    <property type="entry name" value="Adenine_deam"/>
</dbReference>
<dbReference type="EC" id="3.5.4.2" evidence="2 6"/>
<dbReference type="PANTHER" id="PTHR11113:SF2">
    <property type="entry name" value="ADENINE DEAMINASE"/>
    <property type="match status" value="1"/>
</dbReference>
<keyword evidence="11" id="KW-1185">Reference proteome</keyword>
<organism evidence="10 11">
    <name type="scientific">Jejubacter calystegiae</name>
    <dbReference type="NCBI Taxonomy" id="2579935"/>
    <lineage>
        <taxon>Bacteria</taxon>
        <taxon>Pseudomonadati</taxon>
        <taxon>Pseudomonadota</taxon>
        <taxon>Gammaproteobacteria</taxon>
        <taxon>Enterobacterales</taxon>
        <taxon>Enterobacteriaceae</taxon>
        <taxon>Jejubacter</taxon>
    </lineage>
</organism>
<dbReference type="PANTHER" id="PTHR11113">
    <property type="entry name" value="N-ACETYLGLUCOSAMINE-6-PHOSPHATE DEACETYLASE"/>
    <property type="match status" value="1"/>
</dbReference>
<dbReference type="Proteomes" id="UP000302163">
    <property type="component" value="Chromosome"/>
</dbReference>
<dbReference type="InterPro" id="IPR011059">
    <property type="entry name" value="Metal-dep_hydrolase_composite"/>
</dbReference>
<dbReference type="Gene3D" id="2.30.40.10">
    <property type="entry name" value="Urease, subunit C, domain 1"/>
    <property type="match status" value="1"/>
</dbReference>
<sequence>MPTSVETRRRAVQAARGEIAFDLLLTDAQIVDMATGETRPADIGIVGELIASVHPPGSRHDAHQTHTLSGAWITPGLIDTHVHLESSHLPPARYAEIVVAQGTTAVFWDPHELANVLGIEGVRYAVESSRNLPLQVMVAAPSSVPSTPGLECSGAEFSGKEMQTMLAWDEVRGVAEVMDMHGILHGSERMQDILEAGLRSGKLIEGHARGLSGQDLQAYLAAGVTSDHELTSGADALEKLRAGLTLEIRGSHPYLLPEIVAALKTLPHLSSQITLCTDDVPPDILLEKGGIVALLNLLIEHGLPAVDALRFATLNAAIRLQRNDLGLIAAGRRADLVVFDSLDQLQAQRVYVAGRQVAQHGVMMESVTGAQTAPPRDTLRLAPLAPGDFTLRIGNIQHGEARLRHICGARFTRWGEAEVLIRNGCVQLPDGFSFIWVQHRHGRHDAKPQIALLEGWGELRGAIATSYSHDSHNLVVLGRCPHDMALAANTLIASGGGMALTQNGSLIAHVAMPIAGMLSDSPPAELAAAFRELRERSADIADWEPPYRVFKAIEGTCLACNAGPHLTDLGLTDGATRQIVDPVIDCRETPTDAQQQDDSPGEPNNGQYHC</sequence>
<reference evidence="10 11" key="1">
    <citation type="submission" date="2019-05" db="EMBL/GenBank/DDBJ databases">
        <title>Complete genome sequence of Izhakiella calystegiae KSNA2, an endophyte isolated from beach morning glory (Calystegia soldanella).</title>
        <authorList>
            <person name="Jiang L."/>
            <person name="Jeong J.C."/>
            <person name="Kim C.Y."/>
            <person name="Kim D.H."/>
            <person name="Kim S.W."/>
            <person name="Lee j."/>
        </authorList>
    </citation>
    <scope>NUCLEOTIDE SEQUENCE [LARGE SCALE GENOMIC DNA]</scope>
    <source>
        <strain evidence="10 11">KSNA2</strain>
    </source>
</reference>
<name>A0A4P8YKN8_9ENTR</name>
<comment type="subunit">
    <text evidence="6">Homodimer.</text>
</comment>